<dbReference type="EMBL" id="GG676180">
    <property type="protein sequence ID" value="EER12085.1"/>
    <property type="molecule type" value="Genomic_DNA"/>
</dbReference>
<sequence>MSRWESLSILLAILYSSGGVALQQGVGHRQQEEPDHSIEAVSPLEEEVPPKAPITMDAYWDGDDPNLNMLNQVDWAGLQSKPPPSSYDNYRTAAKIKFMMPDLTWNPEFPVTIPDEVLSAKLPVGALSRFMLQDPGPKFEAMVQDLHTPDYMLDVNNKADGSSRLVKRVSETQLQTDSGVDLSAIVPHLSDIPTAPPPIDPDLQYVPRGASEAVRKHPVKIAVNVDDNGRELWQTVERHVFGDDAERAVPRKIPNKIEELKETVKKSAFLQRTKGGGKGKSAPKEKKCDPNSYDPSKKFEPCKHIEYRAASRPEHDDESEGKEI</sequence>
<reference evidence="3 4" key="1">
    <citation type="submission" date="2008-07" db="EMBL/GenBank/DDBJ databases">
        <authorList>
            <person name="El-Sayed N."/>
            <person name="Caler E."/>
            <person name="Inman J."/>
            <person name="Amedeo P."/>
            <person name="Hass B."/>
            <person name="Wortman J."/>
        </authorList>
    </citation>
    <scope>NUCLEOTIDE SEQUENCE [LARGE SCALE GENOMIC DNA]</scope>
    <source>
        <strain evidence="4">ATCC 50983 / TXsc</strain>
    </source>
</reference>
<dbReference type="RefSeq" id="XP_002780290.1">
    <property type="nucleotide sequence ID" value="XM_002780244.1"/>
</dbReference>
<evidence type="ECO:0000313" key="3">
    <source>
        <dbReference type="EMBL" id="EER12085.1"/>
    </source>
</evidence>
<keyword evidence="2" id="KW-0732">Signal</keyword>
<keyword evidence="4" id="KW-1185">Reference proteome</keyword>
<name>C5KU43_PERM5</name>
<feature type="region of interest" description="Disordered" evidence="1">
    <location>
        <begin position="268"/>
        <end position="324"/>
    </location>
</feature>
<proteinExistence type="predicted"/>
<evidence type="ECO:0000313" key="4">
    <source>
        <dbReference type="Proteomes" id="UP000007800"/>
    </source>
</evidence>
<dbReference type="Proteomes" id="UP000007800">
    <property type="component" value="Unassembled WGS sequence"/>
</dbReference>
<accession>C5KU43</accession>
<dbReference type="GeneID" id="9061139"/>
<feature type="signal peptide" evidence="2">
    <location>
        <begin position="1"/>
        <end position="19"/>
    </location>
</feature>
<dbReference type="AlphaFoldDB" id="C5KU43"/>
<evidence type="ECO:0000256" key="1">
    <source>
        <dbReference type="SAM" id="MobiDB-lite"/>
    </source>
</evidence>
<dbReference type="OrthoDB" id="441600at2759"/>
<evidence type="ECO:0000256" key="2">
    <source>
        <dbReference type="SAM" id="SignalP"/>
    </source>
</evidence>
<dbReference type="InParanoid" id="C5KU43"/>
<gene>
    <name evidence="3" type="ORF">Pmar_PMAR019191</name>
</gene>
<organism evidence="4">
    <name type="scientific">Perkinsus marinus (strain ATCC 50983 / TXsc)</name>
    <dbReference type="NCBI Taxonomy" id="423536"/>
    <lineage>
        <taxon>Eukaryota</taxon>
        <taxon>Sar</taxon>
        <taxon>Alveolata</taxon>
        <taxon>Perkinsozoa</taxon>
        <taxon>Perkinsea</taxon>
        <taxon>Perkinsida</taxon>
        <taxon>Perkinsidae</taxon>
        <taxon>Perkinsus</taxon>
    </lineage>
</organism>
<feature type="chain" id="PRO_5002952101" evidence="2">
    <location>
        <begin position="20"/>
        <end position="324"/>
    </location>
</feature>
<feature type="compositionally biased region" description="Basic and acidic residues" evidence="1">
    <location>
        <begin position="282"/>
        <end position="324"/>
    </location>
</feature>
<protein>
    <submittedName>
        <fullName evidence="3">Uncharacterized protein</fullName>
    </submittedName>
</protein>